<proteinExistence type="predicted"/>
<reference evidence="2" key="2">
    <citation type="submission" date="2018-05" db="EMBL/GenBank/DDBJ databases">
        <title>OpunRS2 (Oryza punctata Reference Sequence Version 2).</title>
        <authorList>
            <person name="Zhang J."/>
            <person name="Kudrna D."/>
            <person name="Lee S."/>
            <person name="Talag J."/>
            <person name="Welchert J."/>
            <person name="Wing R.A."/>
        </authorList>
    </citation>
    <scope>NUCLEOTIDE SEQUENCE [LARGE SCALE GENOMIC DNA]</scope>
</reference>
<evidence type="ECO:0000313" key="2">
    <source>
        <dbReference type="EnsemblPlants" id="OPUNC07G11190.1"/>
    </source>
</evidence>
<protein>
    <submittedName>
        <fullName evidence="2">Uncharacterized protein</fullName>
    </submittedName>
</protein>
<keyword evidence="3" id="KW-1185">Reference proteome</keyword>
<evidence type="ECO:0000256" key="1">
    <source>
        <dbReference type="SAM" id="Phobius"/>
    </source>
</evidence>
<reference evidence="2" key="1">
    <citation type="submission" date="2015-04" db="UniProtKB">
        <authorList>
            <consortium name="EnsemblPlants"/>
        </authorList>
    </citation>
    <scope>IDENTIFICATION</scope>
</reference>
<dbReference type="EnsemblPlants" id="OPUNC07G11190.1">
    <property type="protein sequence ID" value="OPUNC07G11190.1"/>
    <property type="gene ID" value="OPUNC07G11190"/>
</dbReference>
<name>A0A0E0LJY7_ORYPU</name>
<keyword evidence="1" id="KW-0812">Transmembrane</keyword>
<dbReference type="AlphaFoldDB" id="A0A0E0LJY7"/>
<dbReference type="HOGENOM" id="CLU_2926718_0_0_1"/>
<dbReference type="Proteomes" id="UP000026962">
    <property type="component" value="Chromosome 7"/>
</dbReference>
<organism evidence="2">
    <name type="scientific">Oryza punctata</name>
    <name type="common">Red rice</name>
    <dbReference type="NCBI Taxonomy" id="4537"/>
    <lineage>
        <taxon>Eukaryota</taxon>
        <taxon>Viridiplantae</taxon>
        <taxon>Streptophyta</taxon>
        <taxon>Embryophyta</taxon>
        <taxon>Tracheophyta</taxon>
        <taxon>Spermatophyta</taxon>
        <taxon>Magnoliopsida</taxon>
        <taxon>Liliopsida</taxon>
        <taxon>Poales</taxon>
        <taxon>Poaceae</taxon>
        <taxon>BOP clade</taxon>
        <taxon>Oryzoideae</taxon>
        <taxon>Oryzeae</taxon>
        <taxon>Oryzinae</taxon>
        <taxon>Oryza</taxon>
    </lineage>
</organism>
<accession>A0A0E0LJY7</accession>
<dbReference type="Gramene" id="OPUNC07G11190.1">
    <property type="protein sequence ID" value="OPUNC07G11190.1"/>
    <property type="gene ID" value="OPUNC07G11190"/>
</dbReference>
<evidence type="ECO:0000313" key="3">
    <source>
        <dbReference type="Proteomes" id="UP000026962"/>
    </source>
</evidence>
<feature type="transmembrane region" description="Helical" evidence="1">
    <location>
        <begin position="22"/>
        <end position="55"/>
    </location>
</feature>
<sequence length="61" mass="6744">MGGFIAGDGARMVVMPRRFDRGYYILAGVAAVWRWMWASMQSVGVAICAFLAWVVDPNTCD</sequence>
<keyword evidence="1" id="KW-0472">Membrane</keyword>
<keyword evidence="1" id="KW-1133">Transmembrane helix</keyword>